<evidence type="ECO:0000313" key="2">
    <source>
        <dbReference type="Proteomes" id="UP001189429"/>
    </source>
</evidence>
<accession>A0ABN9TVT2</accession>
<protein>
    <recommendedName>
        <fullName evidence="3">RNA helicase</fullName>
    </recommendedName>
</protein>
<proteinExistence type="predicted"/>
<keyword evidence="2" id="KW-1185">Reference proteome</keyword>
<dbReference type="EMBL" id="CAUYUJ010015124">
    <property type="protein sequence ID" value="CAK0850186.1"/>
    <property type="molecule type" value="Genomic_DNA"/>
</dbReference>
<gene>
    <name evidence="1" type="ORF">PCOR1329_LOCUS42644</name>
</gene>
<sequence>MSFDRLGVDSLLQVLHFSGARSLARVACGSRFGFVVAHEAQQNPALLVLKGRPDDVARELRERLASRPTVAFLQYSGRTEAALQFARSNLPPDTEVLGANTRSLLCAVESTAARGRPGTSVEVDHGSDQIGLLLATLPEAKARAFLVAPPSSARAAARAAAAEG</sequence>
<evidence type="ECO:0008006" key="3">
    <source>
        <dbReference type="Google" id="ProtNLM"/>
    </source>
</evidence>
<comment type="caution">
    <text evidence="1">The sequence shown here is derived from an EMBL/GenBank/DDBJ whole genome shotgun (WGS) entry which is preliminary data.</text>
</comment>
<organism evidence="1 2">
    <name type="scientific">Prorocentrum cordatum</name>
    <dbReference type="NCBI Taxonomy" id="2364126"/>
    <lineage>
        <taxon>Eukaryota</taxon>
        <taxon>Sar</taxon>
        <taxon>Alveolata</taxon>
        <taxon>Dinophyceae</taxon>
        <taxon>Prorocentrales</taxon>
        <taxon>Prorocentraceae</taxon>
        <taxon>Prorocentrum</taxon>
    </lineage>
</organism>
<evidence type="ECO:0000313" key="1">
    <source>
        <dbReference type="EMBL" id="CAK0850186.1"/>
    </source>
</evidence>
<name>A0ABN9TVT2_9DINO</name>
<reference evidence="1" key="1">
    <citation type="submission" date="2023-10" db="EMBL/GenBank/DDBJ databases">
        <authorList>
            <person name="Chen Y."/>
            <person name="Shah S."/>
            <person name="Dougan E. K."/>
            <person name="Thang M."/>
            <person name="Chan C."/>
        </authorList>
    </citation>
    <scope>NUCLEOTIDE SEQUENCE [LARGE SCALE GENOMIC DNA]</scope>
</reference>
<dbReference type="Proteomes" id="UP001189429">
    <property type="component" value="Unassembled WGS sequence"/>
</dbReference>